<dbReference type="AlphaFoldDB" id="A0AAW0LN86"/>
<reference evidence="1 2" key="1">
    <citation type="journal article" date="2018" name="Sci. Data">
        <title>The draft genome sequence of cork oak.</title>
        <authorList>
            <person name="Ramos A.M."/>
            <person name="Usie A."/>
            <person name="Barbosa P."/>
            <person name="Barros P.M."/>
            <person name="Capote T."/>
            <person name="Chaves I."/>
            <person name="Simoes F."/>
            <person name="Abreu I."/>
            <person name="Carrasquinho I."/>
            <person name="Faro C."/>
            <person name="Guimaraes J.B."/>
            <person name="Mendonca D."/>
            <person name="Nobrega F."/>
            <person name="Rodrigues L."/>
            <person name="Saibo N.J.M."/>
            <person name="Varela M.C."/>
            <person name="Egas C."/>
            <person name="Matos J."/>
            <person name="Miguel C.M."/>
            <person name="Oliveira M.M."/>
            <person name="Ricardo C.P."/>
            <person name="Goncalves S."/>
        </authorList>
    </citation>
    <scope>NUCLEOTIDE SEQUENCE [LARGE SCALE GENOMIC DNA]</scope>
    <source>
        <strain evidence="2">cv. HL8</strain>
    </source>
</reference>
<evidence type="ECO:0000313" key="2">
    <source>
        <dbReference type="Proteomes" id="UP000237347"/>
    </source>
</evidence>
<keyword evidence="2" id="KW-1185">Reference proteome</keyword>
<name>A0AAW0LN86_QUESU</name>
<evidence type="ECO:0000313" key="1">
    <source>
        <dbReference type="EMBL" id="KAK7852939.1"/>
    </source>
</evidence>
<accession>A0AAW0LN86</accession>
<protein>
    <submittedName>
        <fullName evidence="1">Uncharacterized protein</fullName>
    </submittedName>
</protein>
<sequence length="72" mass="8219">MECPERDSLNIGWALEGRVSQDSWDKDGVRRGKANTLWGQRSSTHNLIPLCPNDLMFVYMILKEGELLLNLS</sequence>
<gene>
    <name evidence="1" type="ORF">CFP56_037456</name>
</gene>
<organism evidence="1 2">
    <name type="scientific">Quercus suber</name>
    <name type="common">Cork oak</name>
    <dbReference type="NCBI Taxonomy" id="58331"/>
    <lineage>
        <taxon>Eukaryota</taxon>
        <taxon>Viridiplantae</taxon>
        <taxon>Streptophyta</taxon>
        <taxon>Embryophyta</taxon>
        <taxon>Tracheophyta</taxon>
        <taxon>Spermatophyta</taxon>
        <taxon>Magnoliopsida</taxon>
        <taxon>eudicotyledons</taxon>
        <taxon>Gunneridae</taxon>
        <taxon>Pentapetalae</taxon>
        <taxon>rosids</taxon>
        <taxon>fabids</taxon>
        <taxon>Fagales</taxon>
        <taxon>Fagaceae</taxon>
        <taxon>Quercus</taxon>
    </lineage>
</organism>
<comment type="caution">
    <text evidence="1">The sequence shown here is derived from an EMBL/GenBank/DDBJ whole genome shotgun (WGS) entry which is preliminary data.</text>
</comment>
<proteinExistence type="predicted"/>
<dbReference type="EMBL" id="PKMF04000070">
    <property type="protein sequence ID" value="KAK7852939.1"/>
    <property type="molecule type" value="Genomic_DNA"/>
</dbReference>
<dbReference type="Proteomes" id="UP000237347">
    <property type="component" value="Unassembled WGS sequence"/>
</dbReference>